<proteinExistence type="predicted"/>
<evidence type="ECO:0000313" key="7">
    <source>
        <dbReference type="Proteomes" id="UP000284794"/>
    </source>
</evidence>
<reference evidence="5 6" key="1">
    <citation type="submission" date="2015-09" db="EMBL/GenBank/DDBJ databases">
        <authorList>
            <consortium name="Pathogen Informatics"/>
        </authorList>
    </citation>
    <scope>NUCLEOTIDE SEQUENCE [LARGE SCALE GENOMIC DNA]</scope>
    <source>
        <strain evidence="2 5">2789STDY5834875</strain>
        <strain evidence="3 6">2789STDY5834878</strain>
    </source>
</reference>
<dbReference type="OrthoDB" id="1828236at2"/>
<keyword evidence="1" id="KW-0812">Transmembrane</keyword>
<accession>A0A174ZLP9</accession>
<dbReference type="RefSeq" id="WP_055216227.1">
    <property type="nucleotide sequence ID" value="NZ_CABIXW010000004.1"/>
</dbReference>
<evidence type="ECO:0000313" key="5">
    <source>
        <dbReference type="Proteomes" id="UP000095621"/>
    </source>
</evidence>
<keyword evidence="1" id="KW-1133">Transmembrane helix</keyword>
<dbReference type="Proteomes" id="UP000095621">
    <property type="component" value="Unassembled WGS sequence"/>
</dbReference>
<dbReference type="AlphaFoldDB" id="A0A174ZLP9"/>
<organism evidence="3 6">
    <name type="scientific">Lachnospira eligens</name>
    <dbReference type="NCBI Taxonomy" id="39485"/>
    <lineage>
        <taxon>Bacteria</taxon>
        <taxon>Bacillati</taxon>
        <taxon>Bacillota</taxon>
        <taxon>Clostridia</taxon>
        <taxon>Lachnospirales</taxon>
        <taxon>Lachnospiraceae</taxon>
        <taxon>Lachnospira</taxon>
    </lineage>
</organism>
<reference evidence="4 7" key="2">
    <citation type="submission" date="2018-08" db="EMBL/GenBank/DDBJ databases">
        <title>A genome reference for cultivated species of the human gut microbiota.</title>
        <authorList>
            <person name="Zou Y."/>
            <person name="Xue W."/>
            <person name="Luo G."/>
        </authorList>
    </citation>
    <scope>NUCLEOTIDE SEQUENCE [LARGE SCALE GENOMIC DNA]</scope>
    <source>
        <strain evidence="4 7">AM32-2AC</strain>
    </source>
</reference>
<dbReference type="EMBL" id="CZBV01000004">
    <property type="protein sequence ID" value="CUQ85168.1"/>
    <property type="molecule type" value="Genomic_DNA"/>
</dbReference>
<dbReference type="Proteomes" id="UP000095780">
    <property type="component" value="Unassembled WGS sequence"/>
</dbReference>
<protein>
    <submittedName>
        <fullName evidence="3">Uncharacterized protein</fullName>
    </submittedName>
</protein>
<sequence>MPVWSIVLLIVIAVLIAALVALTIVGRKLQKKQEANNAQLEAAKQVMSMLVIDKKMMKMKDAGLPKMVLDQTPKAFRGRKMPIVKAKIGPRVMSLMCDPKVFDQIPIKAEVKAEVSGIYIVGIKSVRGGKIVVPEKKKKGFFKKNK</sequence>
<evidence type="ECO:0000313" key="3">
    <source>
        <dbReference type="EMBL" id="CUQ85168.1"/>
    </source>
</evidence>
<dbReference type="EMBL" id="QSIS01000010">
    <property type="protein sequence ID" value="RHD07951.1"/>
    <property type="molecule type" value="Genomic_DNA"/>
</dbReference>
<feature type="transmembrane region" description="Helical" evidence="1">
    <location>
        <begin position="6"/>
        <end position="25"/>
    </location>
</feature>
<evidence type="ECO:0000313" key="4">
    <source>
        <dbReference type="EMBL" id="RHD07951.1"/>
    </source>
</evidence>
<dbReference type="Proteomes" id="UP000284794">
    <property type="component" value="Unassembled WGS sequence"/>
</dbReference>
<dbReference type="EMBL" id="CZBU01000005">
    <property type="protein sequence ID" value="CUQ78805.1"/>
    <property type="molecule type" value="Genomic_DNA"/>
</dbReference>
<gene>
    <name evidence="4" type="ORF">DW811_08440</name>
    <name evidence="2" type="ORF">ERS852490_02456</name>
    <name evidence="3" type="ORF">ERS852492_01558</name>
</gene>
<evidence type="ECO:0000313" key="2">
    <source>
        <dbReference type="EMBL" id="CUQ78805.1"/>
    </source>
</evidence>
<keyword evidence="1" id="KW-0472">Membrane</keyword>
<evidence type="ECO:0000313" key="6">
    <source>
        <dbReference type="Proteomes" id="UP000095780"/>
    </source>
</evidence>
<name>A0A174ZLP9_9FIRM</name>
<evidence type="ECO:0000256" key="1">
    <source>
        <dbReference type="SAM" id="Phobius"/>
    </source>
</evidence>